<accession>A0AAV7EXM0</accession>
<comment type="caution">
    <text evidence="2">The sequence shown here is derived from an EMBL/GenBank/DDBJ whole genome shotgun (WGS) entry which is preliminary data.</text>
</comment>
<feature type="region of interest" description="Disordered" evidence="1">
    <location>
        <begin position="1"/>
        <end position="36"/>
    </location>
</feature>
<feature type="compositionally biased region" description="Basic and acidic residues" evidence="1">
    <location>
        <begin position="18"/>
        <end position="29"/>
    </location>
</feature>
<dbReference type="Proteomes" id="UP000825729">
    <property type="component" value="Unassembled WGS sequence"/>
</dbReference>
<name>A0AAV7EXM0_ARIFI</name>
<dbReference type="AlphaFoldDB" id="A0AAV7EXM0"/>
<evidence type="ECO:0000313" key="3">
    <source>
        <dbReference type="Proteomes" id="UP000825729"/>
    </source>
</evidence>
<dbReference type="EMBL" id="JAINDJ010000003">
    <property type="protein sequence ID" value="KAG9452875.1"/>
    <property type="molecule type" value="Genomic_DNA"/>
</dbReference>
<organism evidence="2 3">
    <name type="scientific">Aristolochia fimbriata</name>
    <name type="common">White veined hardy Dutchman's pipe vine</name>
    <dbReference type="NCBI Taxonomy" id="158543"/>
    <lineage>
        <taxon>Eukaryota</taxon>
        <taxon>Viridiplantae</taxon>
        <taxon>Streptophyta</taxon>
        <taxon>Embryophyta</taxon>
        <taxon>Tracheophyta</taxon>
        <taxon>Spermatophyta</taxon>
        <taxon>Magnoliopsida</taxon>
        <taxon>Magnoliidae</taxon>
        <taxon>Piperales</taxon>
        <taxon>Aristolochiaceae</taxon>
        <taxon>Aristolochia</taxon>
    </lineage>
</organism>
<sequence>MGTTKIEGKGCGGKSKGHREGSVDREGRRASAANSRMTTWRIRLRQTRTTSLLMSRGGGLLSLPPRFTQSFFDKQNDFWITVNSRIETPSSVQMEWFRGSVLEDERCTGRDLRNRGKSRLYCLSLKSVWHGSPIEGTSSTTRGSVRALLEYIAIYHGVKGAPVTYELNSLLSLYSFSPCDRDISLLRFLYREESRLAHSFTPLRQSANTISNLGAQGRLPMQKKTLFGFGISWTAKWKIRLFASILMVKLCEKMGLREVHVGSSSPSWNSVSCWTPFFDDGHN</sequence>
<protein>
    <submittedName>
        <fullName evidence="2">Uncharacterized protein</fullName>
    </submittedName>
</protein>
<keyword evidence="3" id="KW-1185">Reference proteome</keyword>
<reference evidence="2 3" key="1">
    <citation type="submission" date="2021-07" db="EMBL/GenBank/DDBJ databases">
        <title>The Aristolochia fimbriata genome: insights into angiosperm evolution, floral development and chemical biosynthesis.</title>
        <authorList>
            <person name="Jiao Y."/>
        </authorList>
    </citation>
    <scope>NUCLEOTIDE SEQUENCE [LARGE SCALE GENOMIC DNA]</scope>
    <source>
        <strain evidence="2">IBCAS-2021</strain>
        <tissue evidence="2">Leaf</tissue>
    </source>
</reference>
<evidence type="ECO:0000256" key="1">
    <source>
        <dbReference type="SAM" id="MobiDB-lite"/>
    </source>
</evidence>
<evidence type="ECO:0000313" key="2">
    <source>
        <dbReference type="EMBL" id="KAG9452875.1"/>
    </source>
</evidence>
<proteinExistence type="predicted"/>
<gene>
    <name evidence="2" type="ORF">H6P81_005779</name>
</gene>